<keyword evidence="2" id="KW-0812">Transmembrane</keyword>
<protein>
    <recommendedName>
        <fullName evidence="5">ECF transporter S component</fullName>
    </recommendedName>
</protein>
<feature type="transmembrane region" description="Helical" evidence="2">
    <location>
        <begin position="48"/>
        <end position="67"/>
    </location>
</feature>
<evidence type="ECO:0000256" key="1">
    <source>
        <dbReference type="SAM" id="MobiDB-lite"/>
    </source>
</evidence>
<feature type="region of interest" description="Disordered" evidence="1">
    <location>
        <begin position="1"/>
        <end position="40"/>
    </location>
</feature>
<feature type="transmembrane region" description="Helical" evidence="2">
    <location>
        <begin position="260"/>
        <end position="278"/>
    </location>
</feature>
<evidence type="ECO:0008006" key="5">
    <source>
        <dbReference type="Google" id="ProtNLM"/>
    </source>
</evidence>
<dbReference type="EMBL" id="BAABCJ010000001">
    <property type="protein sequence ID" value="GAA3696025.1"/>
    <property type="molecule type" value="Genomic_DNA"/>
</dbReference>
<evidence type="ECO:0000313" key="4">
    <source>
        <dbReference type="Proteomes" id="UP001501536"/>
    </source>
</evidence>
<keyword evidence="2" id="KW-1133">Transmembrane helix</keyword>
<proteinExistence type="predicted"/>
<feature type="transmembrane region" description="Helical" evidence="2">
    <location>
        <begin position="196"/>
        <end position="221"/>
    </location>
</feature>
<feature type="transmembrane region" description="Helical" evidence="2">
    <location>
        <begin position="79"/>
        <end position="99"/>
    </location>
</feature>
<feature type="transmembrane region" description="Helical" evidence="2">
    <location>
        <begin position="111"/>
        <end position="134"/>
    </location>
</feature>
<dbReference type="RefSeq" id="WP_344879743.1">
    <property type="nucleotide sequence ID" value="NZ_BAABCJ010000001.1"/>
</dbReference>
<reference evidence="4" key="1">
    <citation type="journal article" date="2019" name="Int. J. Syst. Evol. Microbiol.">
        <title>The Global Catalogue of Microorganisms (GCM) 10K type strain sequencing project: providing services to taxonomists for standard genome sequencing and annotation.</title>
        <authorList>
            <consortium name="The Broad Institute Genomics Platform"/>
            <consortium name="The Broad Institute Genome Sequencing Center for Infectious Disease"/>
            <person name="Wu L."/>
            <person name="Ma J."/>
        </authorList>
    </citation>
    <scope>NUCLEOTIDE SEQUENCE [LARGE SCALE GENOMIC DNA]</scope>
    <source>
        <strain evidence="4">JCM 16961</strain>
    </source>
</reference>
<dbReference type="Gene3D" id="1.10.1760.20">
    <property type="match status" value="1"/>
</dbReference>
<gene>
    <name evidence="3" type="ORF">GCM10022377_06010</name>
</gene>
<feature type="transmembrane region" description="Helical" evidence="2">
    <location>
        <begin position="171"/>
        <end position="189"/>
    </location>
</feature>
<name>A0ABP7CTA7_9MICC</name>
<keyword evidence="4" id="KW-1185">Reference proteome</keyword>
<organism evidence="3 4">
    <name type="scientific">Zhihengliuella alba</name>
    <dbReference type="NCBI Taxonomy" id="547018"/>
    <lineage>
        <taxon>Bacteria</taxon>
        <taxon>Bacillati</taxon>
        <taxon>Actinomycetota</taxon>
        <taxon>Actinomycetes</taxon>
        <taxon>Micrococcales</taxon>
        <taxon>Micrococcaceae</taxon>
        <taxon>Zhihengliuella</taxon>
    </lineage>
</organism>
<evidence type="ECO:0000256" key="2">
    <source>
        <dbReference type="SAM" id="Phobius"/>
    </source>
</evidence>
<accession>A0ABP7CTA7</accession>
<feature type="compositionally biased region" description="Basic and acidic residues" evidence="1">
    <location>
        <begin position="28"/>
        <end position="40"/>
    </location>
</feature>
<sequence>MSSHPSSAPEPTASGPVARGADSDAADPTERGLILEDGPDRGRTGRRALGIAGFAVLAGTYLALVLTQPAGIAEGLGQGVALAAFAGYLAAALLLLAAVLPELPVGTLTLIPVALALNIVLGQFVGSVMVPLYLDSIGTVLVGFLAGRRAGAATGVLGTLVWSLFNPTVLPFAAGAGLIGLLAGTAARFGAVRRIVVAPVAGLLAGVVGGLVAAPVAAFVFGGTSGVGTGALVGAFRAMGDSLLSAVTKQALISDPGDKAVVFLIAALLVHALPGRLTRTFAFVRRHRVLGRRPQPQE</sequence>
<keyword evidence="2" id="KW-0472">Membrane</keyword>
<evidence type="ECO:0000313" key="3">
    <source>
        <dbReference type="EMBL" id="GAA3696025.1"/>
    </source>
</evidence>
<dbReference type="Proteomes" id="UP001501536">
    <property type="component" value="Unassembled WGS sequence"/>
</dbReference>
<comment type="caution">
    <text evidence="3">The sequence shown here is derived from an EMBL/GenBank/DDBJ whole genome shotgun (WGS) entry which is preliminary data.</text>
</comment>